<reference evidence="1 2" key="1">
    <citation type="journal article" date="2011" name="BMC Genomics">
        <title>Insight into cross-talk between intra-amoebal pathogens.</title>
        <authorList>
            <person name="Gimenez G."/>
            <person name="Bertelli C."/>
            <person name="Moliner C."/>
            <person name="Robert C."/>
            <person name="Raoult D."/>
            <person name="Fournier P.E."/>
            <person name="Greub G."/>
        </authorList>
    </citation>
    <scope>NUCLEOTIDE SEQUENCE [LARGE SCALE GENOMIC DNA]</scope>
    <source>
        <strain evidence="1 2">LLAP12</strain>
    </source>
</reference>
<organism evidence="1 2">
    <name type="scientific">Legionella drancourtii LLAP12</name>
    <dbReference type="NCBI Taxonomy" id="658187"/>
    <lineage>
        <taxon>Bacteria</taxon>
        <taxon>Pseudomonadati</taxon>
        <taxon>Pseudomonadota</taxon>
        <taxon>Gammaproteobacteria</taxon>
        <taxon>Legionellales</taxon>
        <taxon>Legionellaceae</taxon>
        <taxon>Legionella</taxon>
    </lineage>
</organism>
<proteinExistence type="predicted"/>
<name>G9EIR6_9GAMM</name>
<dbReference type="InParanoid" id="G9EIR6"/>
<gene>
    <name evidence="1" type="ORF">LDG_5072</name>
</gene>
<accession>G9EIR6</accession>
<dbReference type="Proteomes" id="UP000002770">
    <property type="component" value="Unassembled WGS sequence"/>
</dbReference>
<evidence type="ECO:0000313" key="2">
    <source>
        <dbReference type="Proteomes" id="UP000002770"/>
    </source>
</evidence>
<dbReference type="EMBL" id="JH413793">
    <property type="protein sequence ID" value="EHL32834.1"/>
    <property type="molecule type" value="Genomic_DNA"/>
</dbReference>
<dbReference type="STRING" id="658187.LDG_5072"/>
<evidence type="ECO:0000313" key="1">
    <source>
        <dbReference type="EMBL" id="EHL32834.1"/>
    </source>
</evidence>
<keyword evidence="2" id="KW-1185">Reference proteome</keyword>
<dbReference type="HOGENOM" id="CLU_3272120_0_0_6"/>
<sequence>MSCLYFKITETELAQVFTAIPESVTSLNLSNNSLQKFSENL</sequence>
<dbReference type="AlphaFoldDB" id="G9EIR6"/>
<protein>
    <submittedName>
        <fullName evidence="1">Uncharacterized protein</fullName>
    </submittedName>
</protein>